<dbReference type="Pfam" id="PF00263">
    <property type="entry name" value="Secretin"/>
    <property type="match status" value="1"/>
</dbReference>
<dbReference type="InterPro" id="IPR001775">
    <property type="entry name" value="GspD/PilQ"/>
</dbReference>
<proteinExistence type="inferred from homology"/>
<dbReference type="PANTHER" id="PTHR30332:SF17">
    <property type="entry name" value="TYPE IV PILIATION SYSTEM PROTEIN DR_0774-RELATED"/>
    <property type="match status" value="1"/>
</dbReference>
<keyword evidence="2 7" id="KW-0813">Transport</keyword>
<dbReference type="Pfam" id="PF07660">
    <property type="entry name" value="STN"/>
    <property type="match status" value="1"/>
</dbReference>
<gene>
    <name evidence="11" type="ORF">E4O92_00325</name>
</gene>
<comment type="caution">
    <text evidence="11">The sequence shown here is derived from an EMBL/GenBank/DDBJ whole genome shotgun (WGS) entry which is preliminary data.</text>
</comment>
<evidence type="ECO:0000256" key="1">
    <source>
        <dbReference type="ARBA" id="ARBA00004370"/>
    </source>
</evidence>
<feature type="compositionally biased region" description="Pro residues" evidence="8">
    <location>
        <begin position="597"/>
        <end position="607"/>
    </location>
</feature>
<evidence type="ECO:0000256" key="9">
    <source>
        <dbReference type="SAM" id="SignalP"/>
    </source>
</evidence>
<evidence type="ECO:0000256" key="6">
    <source>
        <dbReference type="RuleBase" id="RU004003"/>
    </source>
</evidence>
<keyword evidence="4" id="KW-0472">Membrane</keyword>
<evidence type="ECO:0000256" key="2">
    <source>
        <dbReference type="ARBA" id="ARBA00022448"/>
    </source>
</evidence>
<dbReference type="InterPro" id="IPR011990">
    <property type="entry name" value="TPR-like_helical_dom_sf"/>
</dbReference>
<reference evidence="11 12" key="1">
    <citation type="submission" date="2019-03" db="EMBL/GenBank/DDBJ databases">
        <title>Draft genome of Massilia hortus sp. nov., a novel bacterial species of the Oxalobacteraceae family.</title>
        <authorList>
            <person name="Peta V."/>
            <person name="Raths R."/>
            <person name="Bucking H."/>
        </authorList>
    </citation>
    <scope>NUCLEOTIDE SEQUENCE [LARGE SCALE GENOMIC DNA]</scope>
    <source>
        <strain evidence="11 12">ONC3</strain>
    </source>
</reference>
<dbReference type="OrthoDB" id="9775455at2"/>
<dbReference type="Gene3D" id="3.30.1370.130">
    <property type="match status" value="1"/>
</dbReference>
<accession>A0A4Y9T9J5</accession>
<comment type="subcellular location">
    <subcellularLocation>
        <location evidence="7">Cell outer membrane</location>
    </subcellularLocation>
    <subcellularLocation>
        <location evidence="1">Membrane</location>
    </subcellularLocation>
</comment>
<dbReference type="InterPro" id="IPR050810">
    <property type="entry name" value="Bact_Secretion_Sys_Channel"/>
</dbReference>
<evidence type="ECO:0000256" key="7">
    <source>
        <dbReference type="RuleBase" id="RU004004"/>
    </source>
</evidence>
<feature type="signal peptide" evidence="9">
    <location>
        <begin position="1"/>
        <end position="23"/>
    </location>
</feature>
<evidence type="ECO:0000256" key="5">
    <source>
        <dbReference type="ARBA" id="ARBA00023237"/>
    </source>
</evidence>
<keyword evidence="3 9" id="KW-0732">Signal</keyword>
<evidence type="ECO:0000256" key="4">
    <source>
        <dbReference type="ARBA" id="ARBA00023136"/>
    </source>
</evidence>
<feature type="domain" description="Secretin/TonB short N-terminal" evidence="10">
    <location>
        <begin position="204"/>
        <end position="255"/>
    </location>
</feature>
<dbReference type="InterPro" id="IPR005644">
    <property type="entry name" value="NolW-like"/>
</dbReference>
<dbReference type="InterPro" id="IPR011662">
    <property type="entry name" value="Secretin/TonB_short_N"/>
</dbReference>
<evidence type="ECO:0000313" key="12">
    <source>
        <dbReference type="Proteomes" id="UP000297258"/>
    </source>
</evidence>
<dbReference type="SUPFAM" id="SSF48452">
    <property type="entry name" value="TPR-like"/>
    <property type="match status" value="1"/>
</dbReference>
<organism evidence="11 12">
    <name type="scientific">Massilia horti</name>
    <dbReference type="NCBI Taxonomy" id="2562153"/>
    <lineage>
        <taxon>Bacteria</taxon>
        <taxon>Pseudomonadati</taxon>
        <taxon>Pseudomonadota</taxon>
        <taxon>Betaproteobacteria</taxon>
        <taxon>Burkholderiales</taxon>
        <taxon>Oxalobacteraceae</taxon>
        <taxon>Telluria group</taxon>
        <taxon>Massilia</taxon>
    </lineage>
</organism>
<dbReference type="PANTHER" id="PTHR30332">
    <property type="entry name" value="PROBABLE GENERAL SECRETION PATHWAY PROTEIN D"/>
    <property type="match status" value="1"/>
</dbReference>
<dbReference type="AlphaFoldDB" id="A0A4Y9T9J5"/>
<name>A0A4Y9T9J5_9BURK</name>
<dbReference type="RefSeq" id="WP_135187749.1">
    <property type="nucleotide sequence ID" value="NZ_SPUM01000002.1"/>
</dbReference>
<evidence type="ECO:0000256" key="8">
    <source>
        <dbReference type="SAM" id="MobiDB-lite"/>
    </source>
</evidence>
<dbReference type="PRINTS" id="PR00811">
    <property type="entry name" value="BCTERIALGSPD"/>
</dbReference>
<feature type="chain" id="PRO_5021487942" evidence="9">
    <location>
        <begin position="24"/>
        <end position="614"/>
    </location>
</feature>
<dbReference type="GO" id="GO:0015627">
    <property type="term" value="C:type II protein secretion system complex"/>
    <property type="evidence" value="ECO:0007669"/>
    <property type="project" value="TreeGrafter"/>
</dbReference>
<evidence type="ECO:0000256" key="3">
    <source>
        <dbReference type="ARBA" id="ARBA00022729"/>
    </source>
</evidence>
<comment type="similarity">
    <text evidence="6">Belongs to the bacterial secretin family.</text>
</comment>
<dbReference type="SMART" id="SM00965">
    <property type="entry name" value="STN"/>
    <property type="match status" value="1"/>
</dbReference>
<keyword evidence="5" id="KW-0998">Cell outer membrane</keyword>
<dbReference type="Proteomes" id="UP000297258">
    <property type="component" value="Unassembled WGS sequence"/>
</dbReference>
<dbReference type="InterPro" id="IPR038591">
    <property type="entry name" value="NolW-like_sf"/>
</dbReference>
<dbReference type="Gene3D" id="1.25.40.10">
    <property type="entry name" value="Tetratricopeptide repeat domain"/>
    <property type="match status" value="1"/>
</dbReference>
<dbReference type="EMBL" id="SPUM01000002">
    <property type="protein sequence ID" value="TFW36185.1"/>
    <property type="molecule type" value="Genomic_DNA"/>
</dbReference>
<keyword evidence="12" id="KW-1185">Reference proteome</keyword>
<dbReference type="Pfam" id="PF03958">
    <property type="entry name" value="Secretin_N"/>
    <property type="match status" value="1"/>
</dbReference>
<protein>
    <submittedName>
        <fullName evidence="11">General secretion pathway protein GspD</fullName>
    </submittedName>
</protein>
<feature type="region of interest" description="Disordered" evidence="8">
    <location>
        <begin position="579"/>
        <end position="614"/>
    </location>
</feature>
<dbReference type="InterPro" id="IPR004846">
    <property type="entry name" value="T2SS/T3SS_dom"/>
</dbReference>
<evidence type="ECO:0000259" key="10">
    <source>
        <dbReference type="SMART" id="SM00965"/>
    </source>
</evidence>
<sequence length="614" mass="65718">MSQIAARLVLASLIACVGGCASAPHGTPPDIRALLESGQLEQGAARLEQLLAAAPDNIEARMLLANTRRQLASQWLARAGQAVRNEAWEEAQDGYRRAAALGEVDQAMVGMRMLGSAQRQGELLGAASALLAAGKREEARSALQALLAQFPNNQKAAAMLQSLGEREALAQGALAKGLGKRMDLQFRDAPLRAVFAALSQASSISFTFDKDVPSETRVTVNLVDMTVEQALRQVLASAQLDHSVTDERTILVYPRDPAKQREHQRRSIRSFRIVNAEAKAVAASLKTLLKTRDVVVDEKLNMLVVRDTPETLQMAARLVALHDVAEPEVMLEVEILEVQRSDLEALGVKWPGSASLTPLAATRTGPDGGVLTSAVTLYDLMRLNSRGVQVALDPMKLSAQTGRDSASVLANPRIRIKSREKALIRVGERVPSISSNVTSTGVTSQSVNYLDVGIKLEAEPVVYLDDEISIKLGLEVSSILGTMVDGNGQPYGYRIGARNANTVLRLRDGENQVLAGLISDNDKRSATAVPGLGELPLLDRLFGVKSSERTKTEIVLSITPRVVRNQPRTAWTEVEFDAGTDASLRGNDGTPVAPLVAPAPPPAPALPAPERSGG</sequence>
<dbReference type="GO" id="GO:0009279">
    <property type="term" value="C:cell outer membrane"/>
    <property type="evidence" value="ECO:0007669"/>
    <property type="project" value="UniProtKB-SubCell"/>
</dbReference>
<evidence type="ECO:0000313" key="11">
    <source>
        <dbReference type="EMBL" id="TFW36185.1"/>
    </source>
</evidence>
<dbReference type="GO" id="GO:0009306">
    <property type="term" value="P:protein secretion"/>
    <property type="evidence" value="ECO:0007669"/>
    <property type="project" value="InterPro"/>
</dbReference>
<dbReference type="Gene3D" id="3.30.1370.120">
    <property type="match status" value="1"/>
</dbReference>